<accession>A0A9N9TXK8</accession>
<evidence type="ECO:0000313" key="1">
    <source>
        <dbReference type="EMBL" id="CAG9864256.1"/>
    </source>
</evidence>
<organism evidence="1 2">
    <name type="scientific">Phyllotreta striolata</name>
    <name type="common">Striped flea beetle</name>
    <name type="synonym">Crioceris striolata</name>
    <dbReference type="NCBI Taxonomy" id="444603"/>
    <lineage>
        <taxon>Eukaryota</taxon>
        <taxon>Metazoa</taxon>
        <taxon>Ecdysozoa</taxon>
        <taxon>Arthropoda</taxon>
        <taxon>Hexapoda</taxon>
        <taxon>Insecta</taxon>
        <taxon>Pterygota</taxon>
        <taxon>Neoptera</taxon>
        <taxon>Endopterygota</taxon>
        <taxon>Coleoptera</taxon>
        <taxon>Polyphaga</taxon>
        <taxon>Cucujiformia</taxon>
        <taxon>Chrysomeloidea</taxon>
        <taxon>Chrysomelidae</taxon>
        <taxon>Galerucinae</taxon>
        <taxon>Alticini</taxon>
        <taxon>Phyllotreta</taxon>
    </lineage>
</organism>
<dbReference type="AlphaFoldDB" id="A0A9N9TXK8"/>
<dbReference type="Proteomes" id="UP001153712">
    <property type="component" value="Chromosome 7"/>
</dbReference>
<dbReference type="EMBL" id="OU900100">
    <property type="protein sequence ID" value="CAG9864256.1"/>
    <property type="molecule type" value="Genomic_DNA"/>
</dbReference>
<name>A0A9N9TXK8_PHYSR</name>
<keyword evidence="2" id="KW-1185">Reference proteome</keyword>
<gene>
    <name evidence="1" type="ORF">PHYEVI_LOCUS10513</name>
</gene>
<dbReference type="OrthoDB" id="6779611at2759"/>
<reference evidence="1" key="1">
    <citation type="submission" date="2022-01" db="EMBL/GenBank/DDBJ databases">
        <authorList>
            <person name="King R."/>
        </authorList>
    </citation>
    <scope>NUCLEOTIDE SEQUENCE</scope>
</reference>
<protein>
    <submittedName>
        <fullName evidence="1">Uncharacterized protein</fullName>
    </submittedName>
</protein>
<proteinExistence type="predicted"/>
<evidence type="ECO:0000313" key="2">
    <source>
        <dbReference type="Proteomes" id="UP001153712"/>
    </source>
</evidence>
<sequence>MSGHKTLVAHRRLKTPTNQHGDFSTEAQNVQLGENSLYSDLKLGRIDSWSSLSDENEYEIELTKKLHEKLKRIDRVLKKQEDFPHHYDREEIALWMNTFPNVHIFDSKPTCDSKRDLSSVDRSSSRKCDQKAPYVANNSDFTYNRLLSQRSTNNSKKHTEDNNGKHKNIFSISSRHKNIDVDKSLKITPLKRVSDTKIPTKSFKRLQNDYTDYHSQFDSLPFINLEVLRENRKPSDTYRNEKLTKSSSLTKNDLLILPPINSDRLRSISATPSQDKPKLFII</sequence>